<dbReference type="KEGG" id="cpre:Csp1_22630"/>
<dbReference type="GO" id="GO:0000287">
    <property type="term" value="F:magnesium ion binding"/>
    <property type="evidence" value="ECO:0007669"/>
    <property type="project" value="TreeGrafter"/>
</dbReference>
<evidence type="ECO:0000256" key="5">
    <source>
        <dbReference type="ARBA" id="ARBA00008391"/>
    </source>
</evidence>
<evidence type="ECO:0000256" key="16">
    <source>
        <dbReference type="ARBA" id="ARBA00048539"/>
    </source>
</evidence>
<evidence type="ECO:0000256" key="6">
    <source>
        <dbReference type="ARBA" id="ARBA00022490"/>
    </source>
</evidence>
<comment type="similarity">
    <text evidence="19">Belongs to the tRNA(Ile)-lysidine synthase family.</text>
</comment>
<dbReference type="InterPro" id="IPR050408">
    <property type="entry name" value="HGPRT"/>
</dbReference>
<dbReference type="PANTHER" id="PTHR43340">
    <property type="entry name" value="HYPOXANTHINE-GUANINE PHOSPHORIBOSYLTRANSFERASE"/>
    <property type="match status" value="1"/>
</dbReference>
<evidence type="ECO:0000256" key="3">
    <source>
        <dbReference type="ARBA" id="ARBA00004669"/>
    </source>
</evidence>
<keyword evidence="7 19" id="KW-0436">Ligase</keyword>
<keyword evidence="8 23" id="KW-0328">Glycosyltransferase</keyword>
<dbReference type="GO" id="GO:0005829">
    <property type="term" value="C:cytosol"/>
    <property type="evidence" value="ECO:0007669"/>
    <property type="project" value="TreeGrafter"/>
</dbReference>
<keyword evidence="15" id="KW-0460">Magnesium</keyword>
<comment type="catalytic activity">
    <reaction evidence="18">
        <text>IMP + diphosphate = hypoxanthine + 5-phospho-alpha-D-ribose 1-diphosphate</text>
        <dbReference type="Rhea" id="RHEA:17973"/>
        <dbReference type="ChEBI" id="CHEBI:17368"/>
        <dbReference type="ChEBI" id="CHEBI:33019"/>
        <dbReference type="ChEBI" id="CHEBI:58017"/>
        <dbReference type="ChEBI" id="CHEBI:58053"/>
        <dbReference type="EC" id="2.4.2.8"/>
    </reaction>
    <physiologicalReaction direction="right-to-left" evidence="18">
        <dbReference type="Rhea" id="RHEA:17975"/>
    </physiologicalReaction>
</comment>
<evidence type="ECO:0000256" key="19">
    <source>
        <dbReference type="HAMAP-Rule" id="MF_01161"/>
    </source>
</evidence>
<evidence type="ECO:0000256" key="9">
    <source>
        <dbReference type="ARBA" id="ARBA00022679"/>
    </source>
</evidence>
<name>A0A2Z3Z080_9CORY</name>
<evidence type="ECO:0000256" key="1">
    <source>
        <dbReference type="ARBA" id="ARBA00001946"/>
    </source>
</evidence>
<dbReference type="FunFam" id="3.40.50.2020:FF:000006">
    <property type="entry name" value="Hypoxanthine phosphoribosyltransferase"/>
    <property type="match status" value="1"/>
</dbReference>
<dbReference type="InterPro" id="IPR012795">
    <property type="entry name" value="tRNA_Ile_lys_synt_N"/>
</dbReference>
<evidence type="ECO:0000256" key="15">
    <source>
        <dbReference type="ARBA" id="ARBA00022842"/>
    </source>
</evidence>
<evidence type="ECO:0000313" key="23">
    <source>
        <dbReference type="EMBL" id="AWT27013.1"/>
    </source>
</evidence>
<dbReference type="AlphaFoldDB" id="A0A2Z3Z080"/>
<evidence type="ECO:0000256" key="13">
    <source>
        <dbReference type="ARBA" id="ARBA00022741"/>
    </source>
</evidence>
<dbReference type="SUPFAM" id="SSF82829">
    <property type="entry name" value="MesJ substrate recognition domain-like"/>
    <property type="match status" value="1"/>
</dbReference>
<sequence>MAARPGPRTLAVRHSLASFLRTSGLGEGDAVVCGVSGGGDSMAMAAACVHAGLDVTTVTVDHRLQPGSDKVARDAAARCRELGARAEVVTVTVAGAGEGPARTARYRALGRVAAGRPVFVAHTADDDAEGLLLSLTRGSGTGSLAGLREMSHRHPVVDAGASWLGRPLLAATRADTRGSCAELGITVWDDPHNRHPDILRSRVRNELLPTMRDVLGPATDHALSRSARLLREDADLLDSLAARALTGAGTVPGDPLPVSVVAEQPGPLRRRMYRHWLTGTTGALASGHLSRIDALVTGWHGQGPVAVPWPAPYAPTLRRARHHTPATTIDLSQQRDTHRLVVRRRSGVLETALLRRENRMQVDMPAHPFGDDITKVLIDEATLQSRVRELAAEVSERHRDAADDLVLVCVLKGAAMFMSDFSRALTVPAQLEFMVVSSYGSGAESSGEVTVVKDLTTDISGRSVVVVEDIIDSGRTLSWLVEELRSRGPASLEIVALLRKPDRVVVDVDCDCLGFEVPDEFIVGYGLDYAERYRTLPWIGALRPEVYS</sequence>
<keyword evidence="10 19" id="KW-0819">tRNA processing</keyword>
<keyword evidence="13 19" id="KW-0547">Nucleotide-binding</keyword>
<dbReference type="EC" id="6.3.4.19" evidence="19"/>
<keyword evidence="11" id="KW-0479">Metal-binding</keyword>
<dbReference type="InterPro" id="IPR015262">
    <property type="entry name" value="tRNA_Ile_lys_synt_subst-bd"/>
</dbReference>
<dbReference type="GO" id="GO:0046100">
    <property type="term" value="P:hypoxanthine metabolic process"/>
    <property type="evidence" value="ECO:0007669"/>
    <property type="project" value="TreeGrafter"/>
</dbReference>
<dbReference type="InterPro" id="IPR029057">
    <property type="entry name" value="PRTase-like"/>
</dbReference>
<dbReference type="RefSeq" id="WP_318552403.1">
    <property type="nucleotide sequence ID" value="NZ_CP024988.1"/>
</dbReference>
<dbReference type="Proteomes" id="UP000247696">
    <property type="component" value="Chromosome"/>
</dbReference>
<dbReference type="Pfam" id="PF09179">
    <property type="entry name" value="TilS"/>
    <property type="match status" value="1"/>
</dbReference>
<keyword evidence="6 19" id="KW-0963">Cytoplasm</keyword>
<dbReference type="HAMAP" id="MF_01161">
    <property type="entry name" value="tRNA_Ile_lys_synt"/>
    <property type="match status" value="1"/>
</dbReference>
<dbReference type="InterPro" id="IPR000836">
    <property type="entry name" value="PRTase_dom"/>
</dbReference>
<dbReference type="GO" id="GO:0006178">
    <property type="term" value="P:guanine salvage"/>
    <property type="evidence" value="ECO:0007669"/>
    <property type="project" value="TreeGrafter"/>
</dbReference>
<keyword evidence="24" id="KW-1185">Reference proteome</keyword>
<dbReference type="InterPro" id="IPR014729">
    <property type="entry name" value="Rossmann-like_a/b/a_fold"/>
</dbReference>
<dbReference type="InterPro" id="IPR011063">
    <property type="entry name" value="TilS/TtcA_N"/>
</dbReference>
<evidence type="ECO:0000313" key="24">
    <source>
        <dbReference type="Proteomes" id="UP000247696"/>
    </source>
</evidence>
<reference evidence="24" key="1">
    <citation type="submission" date="2017-11" db="EMBL/GenBank/DDBJ databases">
        <title>Otitis media/interna in a cat caused by the recently described species Corynebacterium provencense.</title>
        <authorList>
            <person name="Kittl S."/>
            <person name="Brodard I."/>
            <person name="Rychener L."/>
            <person name="Jores J."/>
            <person name="Roosje P."/>
            <person name="Gobeli Brawand S."/>
        </authorList>
    </citation>
    <scope>NUCLEOTIDE SEQUENCE [LARGE SCALE GENOMIC DNA]</scope>
    <source>
        <strain evidence="24">17KM38</strain>
    </source>
</reference>
<dbReference type="Gene3D" id="3.40.50.620">
    <property type="entry name" value="HUPs"/>
    <property type="match status" value="1"/>
</dbReference>
<dbReference type="GO" id="GO:0005524">
    <property type="term" value="F:ATP binding"/>
    <property type="evidence" value="ECO:0007669"/>
    <property type="project" value="UniProtKB-UniRule"/>
</dbReference>
<protein>
    <recommendedName>
        <fullName evidence="19">tRNA(Ile)-lysidine synthase</fullName>
        <ecNumber evidence="19">6.3.4.19</ecNumber>
    </recommendedName>
    <alternativeName>
        <fullName evidence="19">tRNA(Ile)-2-lysyl-cytidine synthase</fullName>
    </alternativeName>
    <alternativeName>
        <fullName evidence="19">tRNA(Ile)-lysidine synthetase</fullName>
    </alternativeName>
</protein>
<dbReference type="SUPFAM" id="SSF52402">
    <property type="entry name" value="Adenine nucleotide alpha hydrolases-like"/>
    <property type="match status" value="1"/>
</dbReference>
<evidence type="ECO:0000259" key="21">
    <source>
        <dbReference type="Pfam" id="PF01171"/>
    </source>
</evidence>
<evidence type="ECO:0000256" key="8">
    <source>
        <dbReference type="ARBA" id="ARBA00022676"/>
    </source>
</evidence>
<dbReference type="GO" id="GO:0032264">
    <property type="term" value="P:IMP salvage"/>
    <property type="evidence" value="ECO:0007669"/>
    <property type="project" value="TreeGrafter"/>
</dbReference>
<feature type="domain" description="Phosphoribosyltransferase" evidence="20">
    <location>
        <begin position="386"/>
        <end position="529"/>
    </location>
</feature>
<dbReference type="PANTHER" id="PTHR43340:SF1">
    <property type="entry name" value="HYPOXANTHINE PHOSPHORIBOSYLTRANSFERASE"/>
    <property type="match status" value="1"/>
</dbReference>
<comment type="catalytic activity">
    <reaction evidence="16 19">
        <text>cytidine(34) in tRNA(Ile2) + L-lysine + ATP = lysidine(34) in tRNA(Ile2) + AMP + diphosphate + H(+)</text>
        <dbReference type="Rhea" id="RHEA:43744"/>
        <dbReference type="Rhea" id="RHEA-COMP:10625"/>
        <dbReference type="Rhea" id="RHEA-COMP:10670"/>
        <dbReference type="ChEBI" id="CHEBI:15378"/>
        <dbReference type="ChEBI" id="CHEBI:30616"/>
        <dbReference type="ChEBI" id="CHEBI:32551"/>
        <dbReference type="ChEBI" id="CHEBI:33019"/>
        <dbReference type="ChEBI" id="CHEBI:82748"/>
        <dbReference type="ChEBI" id="CHEBI:83665"/>
        <dbReference type="ChEBI" id="CHEBI:456215"/>
        <dbReference type="EC" id="6.3.4.19"/>
    </reaction>
</comment>
<accession>A0A2Z3Z080</accession>
<proteinExistence type="inferred from homology"/>
<dbReference type="GO" id="GO:0006400">
    <property type="term" value="P:tRNA modification"/>
    <property type="evidence" value="ECO:0007669"/>
    <property type="project" value="UniProtKB-UniRule"/>
</dbReference>
<dbReference type="InterPro" id="IPR012094">
    <property type="entry name" value="tRNA_Ile_lys_synt"/>
</dbReference>
<evidence type="ECO:0000256" key="17">
    <source>
        <dbReference type="ARBA" id="ARBA00048811"/>
    </source>
</evidence>
<feature type="domain" description="tRNA(Ile)-lysidine/2-thiocytidine synthase N-terminal" evidence="21">
    <location>
        <begin position="31"/>
        <end position="206"/>
    </location>
</feature>
<evidence type="ECO:0000256" key="18">
    <source>
        <dbReference type="ARBA" id="ARBA00049402"/>
    </source>
</evidence>
<evidence type="ECO:0000259" key="20">
    <source>
        <dbReference type="Pfam" id="PF00156"/>
    </source>
</evidence>
<evidence type="ECO:0000256" key="14">
    <source>
        <dbReference type="ARBA" id="ARBA00022840"/>
    </source>
</evidence>
<keyword evidence="9 23" id="KW-0808">Transferase</keyword>
<evidence type="ECO:0000256" key="4">
    <source>
        <dbReference type="ARBA" id="ARBA00004676"/>
    </source>
</evidence>
<dbReference type="GO" id="GO:0032263">
    <property type="term" value="P:GMP salvage"/>
    <property type="evidence" value="ECO:0007669"/>
    <property type="project" value="TreeGrafter"/>
</dbReference>
<dbReference type="Gene3D" id="3.40.50.2020">
    <property type="match status" value="1"/>
</dbReference>
<comment type="pathway">
    <text evidence="4">Purine metabolism; GMP biosynthesis via salvage pathway; GMP from guanine: step 1/1.</text>
</comment>
<dbReference type="CDD" id="cd01992">
    <property type="entry name" value="TilS_N"/>
    <property type="match status" value="1"/>
</dbReference>
<dbReference type="InterPro" id="IPR005904">
    <property type="entry name" value="Hxn_phspho_trans"/>
</dbReference>
<dbReference type="GO" id="GO:0004422">
    <property type="term" value="F:hypoxanthine phosphoribosyltransferase activity"/>
    <property type="evidence" value="ECO:0007669"/>
    <property type="project" value="InterPro"/>
</dbReference>
<dbReference type="STRING" id="1737425.GCA_900049755_01593"/>
<dbReference type="GO" id="GO:0052657">
    <property type="term" value="F:guanine phosphoribosyltransferase activity"/>
    <property type="evidence" value="ECO:0007669"/>
    <property type="project" value="RHEA"/>
</dbReference>
<comment type="similarity">
    <text evidence="5">Belongs to the purine/pyrimidine phosphoribosyltransferase family.</text>
</comment>
<dbReference type="SUPFAM" id="SSF53271">
    <property type="entry name" value="PRTase-like"/>
    <property type="match status" value="1"/>
</dbReference>
<comment type="function">
    <text evidence="19">Ligates lysine onto the cytidine present at position 34 of the AUA codon-specific tRNA(Ile) that contains the anticodon CAU, in an ATP-dependent manner. Cytidine is converted to lysidine, thus changing the amino acid specificity of the tRNA from methionine to isoleucine.</text>
</comment>
<dbReference type="Pfam" id="PF00156">
    <property type="entry name" value="Pribosyltran"/>
    <property type="match status" value="1"/>
</dbReference>
<comment type="domain">
    <text evidence="19">The N-terminal region contains the highly conserved SGGXDS motif, predicted to be a P-loop motif involved in ATP binding.</text>
</comment>
<evidence type="ECO:0000256" key="11">
    <source>
        <dbReference type="ARBA" id="ARBA00022723"/>
    </source>
</evidence>
<dbReference type="EMBL" id="CP024988">
    <property type="protein sequence ID" value="AWT27013.1"/>
    <property type="molecule type" value="Genomic_DNA"/>
</dbReference>
<evidence type="ECO:0000256" key="12">
    <source>
        <dbReference type="ARBA" id="ARBA00022726"/>
    </source>
</evidence>
<dbReference type="Pfam" id="PF01171">
    <property type="entry name" value="ATP_bind_3"/>
    <property type="match status" value="1"/>
</dbReference>
<comment type="cofactor">
    <cofactor evidence="1">
        <name>Mg(2+)</name>
        <dbReference type="ChEBI" id="CHEBI:18420"/>
    </cofactor>
</comment>
<keyword evidence="12" id="KW-0660">Purine salvage</keyword>
<evidence type="ECO:0000256" key="10">
    <source>
        <dbReference type="ARBA" id="ARBA00022694"/>
    </source>
</evidence>
<dbReference type="CDD" id="cd06223">
    <property type="entry name" value="PRTases_typeI"/>
    <property type="match status" value="1"/>
</dbReference>
<gene>
    <name evidence="23" type="primary">hpt</name>
    <name evidence="19" type="synonym">tilS</name>
    <name evidence="23" type="ORF">Csp1_22630</name>
</gene>
<feature type="domain" description="tRNA(Ile)-lysidine synthase substrate-binding" evidence="22">
    <location>
        <begin position="256"/>
        <end position="323"/>
    </location>
</feature>
<comment type="pathway">
    <text evidence="3">Purine metabolism; IMP biosynthesis via salvage pathway; IMP from hypoxanthine: step 1/1.</text>
</comment>
<feature type="binding site" evidence="19">
    <location>
        <begin position="36"/>
        <end position="41"/>
    </location>
    <ligand>
        <name>ATP</name>
        <dbReference type="ChEBI" id="CHEBI:30616"/>
    </ligand>
</feature>
<organism evidence="23 24">
    <name type="scientific">Corynebacterium provencense</name>
    <dbReference type="NCBI Taxonomy" id="1737425"/>
    <lineage>
        <taxon>Bacteria</taxon>
        <taxon>Bacillati</taxon>
        <taxon>Actinomycetota</taxon>
        <taxon>Actinomycetes</taxon>
        <taxon>Mycobacteriales</taxon>
        <taxon>Corynebacteriaceae</taxon>
        <taxon>Corynebacterium</taxon>
    </lineage>
</organism>
<dbReference type="NCBIfam" id="TIGR02432">
    <property type="entry name" value="lysidine_TilS_N"/>
    <property type="match status" value="1"/>
</dbReference>
<comment type="subcellular location">
    <subcellularLocation>
        <location evidence="2 19">Cytoplasm</location>
    </subcellularLocation>
</comment>
<evidence type="ECO:0000256" key="7">
    <source>
        <dbReference type="ARBA" id="ARBA00022598"/>
    </source>
</evidence>
<dbReference type="GO" id="GO:0006166">
    <property type="term" value="P:purine ribonucleoside salvage"/>
    <property type="evidence" value="ECO:0007669"/>
    <property type="project" value="UniProtKB-KW"/>
</dbReference>
<evidence type="ECO:0000256" key="2">
    <source>
        <dbReference type="ARBA" id="ARBA00004496"/>
    </source>
</evidence>
<keyword evidence="14 19" id="KW-0067">ATP-binding</keyword>
<dbReference type="GO" id="GO:0032267">
    <property type="term" value="F:tRNA(Ile)-lysidine synthase activity"/>
    <property type="evidence" value="ECO:0007669"/>
    <property type="project" value="UniProtKB-EC"/>
</dbReference>
<dbReference type="NCBIfam" id="TIGR01203">
    <property type="entry name" value="HGPRTase"/>
    <property type="match status" value="1"/>
</dbReference>
<comment type="catalytic activity">
    <reaction evidence="17">
        <text>GMP + diphosphate = guanine + 5-phospho-alpha-D-ribose 1-diphosphate</text>
        <dbReference type="Rhea" id="RHEA:25424"/>
        <dbReference type="ChEBI" id="CHEBI:16235"/>
        <dbReference type="ChEBI" id="CHEBI:33019"/>
        <dbReference type="ChEBI" id="CHEBI:58017"/>
        <dbReference type="ChEBI" id="CHEBI:58115"/>
        <dbReference type="EC" id="2.4.2.8"/>
    </reaction>
    <physiologicalReaction direction="right-to-left" evidence="17">
        <dbReference type="Rhea" id="RHEA:25426"/>
    </physiologicalReaction>
</comment>
<evidence type="ECO:0000259" key="22">
    <source>
        <dbReference type="Pfam" id="PF09179"/>
    </source>
</evidence>